<organism evidence="3 4">
    <name type="scientific">Candidatus Shapirobacteria bacterium GW2011_GWE1_38_10</name>
    <dbReference type="NCBI Taxonomy" id="1618488"/>
    <lineage>
        <taxon>Bacteria</taxon>
        <taxon>Candidatus Shapironibacteriota</taxon>
    </lineage>
</organism>
<feature type="region of interest" description="Disordered" evidence="1">
    <location>
        <begin position="291"/>
        <end position="312"/>
    </location>
</feature>
<sequence length="483" mass="52191">MIFLILLFFVFCPKTAFAAPEITIINFPQTVIVGDTFSLDFNVSSLDNGLTYHFKAVGDSNTDISIFPACASRYDDCLNLIISDPATNSATATLKINLAQTLNNIKIRLAQSDKHASTYDSQYVSIASIIATPSATLTPTIIISPTATPSSVPTIIPTTIPTVVPTATPTASSSATLKNYLILNEIFANPESGQDEWIEIKNSSASAILIDKLCFYDALNNSRCLPENTNIGATSFYSHSFSSGFLNNGGDTVHFLDTIVTYPSSPKNSSYSLQENNSWCFTSPSQNLFNNNCQSSTPTPTSSPSSNSNTSPVLDLQSTLSPVFPGQKFNLTFRLNSSEPYSLRLNSPFGNRYSAFGDFHDGFSYLNMELTVPKTLATGTHLLHFHLKKDTSSKLIDFEPGDLIVKSAPAKVTTVPKKVSIPKSQVLGLSTFSSSLSSTPASCSSVTTLNSVSPDTNFFSWPFLFGGSILFLSPILFPKLYPA</sequence>
<evidence type="ECO:0000256" key="1">
    <source>
        <dbReference type="SAM" id="MobiDB-lite"/>
    </source>
</evidence>
<gene>
    <name evidence="3" type="ORF">US68_C0019G0006</name>
</gene>
<comment type="caution">
    <text evidence="3">The sequence shown here is derived from an EMBL/GenBank/DDBJ whole genome shotgun (WGS) entry which is preliminary data.</text>
</comment>
<evidence type="ECO:0000256" key="2">
    <source>
        <dbReference type="SAM" id="SignalP"/>
    </source>
</evidence>
<dbReference type="Proteomes" id="UP000034231">
    <property type="component" value="Unassembled WGS sequence"/>
</dbReference>
<evidence type="ECO:0008006" key="5">
    <source>
        <dbReference type="Google" id="ProtNLM"/>
    </source>
</evidence>
<dbReference type="EMBL" id="LBTX01000019">
    <property type="protein sequence ID" value="KKQ49087.1"/>
    <property type="molecule type" value="Genomic_DNA"/>
</dbReference>
<evidence type="ECO:0000313" key="3">
    <source>
        <dbReference type="EMBL" id="KKQ49087.1"/>
    </source>
</evidence>
<accession>A0A0G0I3I6</accession>
<feature type="signal peptide" evidence="2">
    <location>
        <begin position="1"/>
        <end position="18"/>
    </location>
</feature>
<proteinExistence type="predicted"/>
<feature type="chain" id="PRO_5002532525" description="LTD domain-containing protein" evidence="2">
    <location>
        <begin position="19"/>
        <end position="483"/>
    </location>
</feature>
<protein>
    <recommendedName>
        <fullName evidence="5">LTD domain-containing protein</fullName>
    </recommendedName>
</protein>
<dbReference type="AlphaFoldDB" id="A0A0G0I3I6"/>
<feature type="compositionally biased region" description="Low complexity" evidence="1">
    <location>
        <begin position="295"/>
        <end position="312"/>
    </location>
</feature>
<keyword evidence="2" id="KW-0732">Signal</keyword>
<evidence type="ECO:0000313" key="4">
    <source>
        <dbReference type="Proteomes" id="UP000034231"/>
    </source>
</evidence>
<name>A0A0G0I3I6_9BACT</name>
<reference evidence="3 4" key="1">
    <citation type="journal article" date="2015" name="Nature">
        <title>rRNA introns, odd ribosomes, and small enigmatic genomes across a large radiation of phyla.</title>
        <authorList>
            <person name="Brown C.T."/>
            <person name="Hug L.A."/>
            <person name="Thomas B.C."/>
            <person name="Sharon I."/>
            <person name="Castelle C.J."/>
            <person name="Singh A."/>
            <person name="Wilkins M.J."/>
            <person name="Williams K.H."/>
            <person name="Banfield J.F."/>
        </authorList>
    </citation>
    <scope>NUCLEOTIDE SEQUENCE [LARGE SCALE GENOMIC DNA]</scope>
</reference>
<dbReference type="PATRIC" id="fig|1618488.3.peg.863"/>